<dbReference type="EMBL" id="JBCGBO010000005">
    <property type="protein sequence ID" value="KAK9201989.1"/>
    <property type="molecule type" value="Genomic_DNA"/>
</dbReference>
<reference evidence="2 3" key="1">
    <citation type="submission" date="2024-05" db="EMBL/GenBank/DDBJ databases">
        <title>Haplotype-resolved chromosome-level genome assembly of Huyou (Citrus changshanensis).</title>
        <authorList>
            <person name="Miao C."/>
            <person name="Chen W."/>
            <person name="Wu Y."/>
            <person name="Wang L."/>
            <person name="Zhao S."/>
            <person name="Grierson D."/>
            <person name="Xu C."/>
            <person name="Chen K."/>
        </authorList>
    </citation>
    <scope>NUCLEOTIDE SEQUENCE [LARGE SCALE GENOMIC DNA]</scope>
    <source>
        <strain evidence="2">01-14</strain>
        <tissue evidence="2">Leaf</tissue>
    </source>
</reference>
<sequence length="274" mass="30564">MTSRRSDRCAIRSFVAGNNFLLAAWCSTVSIGWVNSHEESGEWSCKSDSEIRVLAEFKPELITLDGHADDWEDIDDSEFSLLPALDPHAEHEYKGEKMNVKALHDGHDVYFLLQVDGEYVYSKGAQNDWKGAWWHSSFSVHSGFVEEDSPYASGGQKGTYYFEFSRPLRTMDHIQQDVQFKIGESSKLSVAFWYPVDRNPWHGSGHYTINCDWVPLDISSGSSLLTKSAPGSSGGSTASVFALLLSVVSLCVSVFVGYRVIKPNSVPFTPMENL</sequence>
<comment type="caution">
    <text evidence="2">The sequence shown here is derived from an EMBL/GenBank/DDBJ whole genome shotgun (WGS) entry which is preliminary data.</text>
</comment>
<protein>
    <recommendedName>
        <fullName evidence="4">Cytochrome c-552/DMSO reductase-like haem-binding domain-containing protein</fullName>
    </recommendedName>
</protein>
<dbReference type="CDD" id="cd00241">
    <property type="entry name" value="DOMON_like"/>
    <property type="match status" value="1"/>
</dbReference>
<keyword evidence="1" id="KW-0472">Membrane</keyword>
<keyword evidence="3" id="KW-1185">Reference proteome</keyword>
<keyword evidence="1" id="KW-1133">Transmembrane helix</keyword>
<evidence type="ECO:0000256" key="1">
    <source>
        <dbReference type="SAM" id="Phobius"/>
    </source>
</evidence>
<evidence type="ECO:0000313" key="3">
    <source>
        <dbReference type="Proteomes" id="UP001428341"/>
    </source>
</evidence>
<evidence type="ECO:0000313" key="2">
    <source>
        <dbReference type="EMBL" id="KAK9201989.1"/>
    </source>
</evidence>
<dbReference type="PANTHER" id="PTHR36044:SF1">
    <property type="entry name" value="HEME BINDING PROTEIN"/>
    <property type="match status" value="1"/>
</dbReference>
<name>A0AAP0MCE6_9ROSI</name>
<dbReference type="AlphaFoldDB" id="A0AAP0MCE6"/>
<organism evidence="2 3">
    <name type="scientific">Citrus x changshan-huyou</name>
    <dbReference type="NCBI Taxonomy" id="2935761"/>
    <lineage>
        <taxon>Eukaryota</taxon>
        <taxon>Viridiplantae</taxon>
        <taxon>Streptophyta</taxon>
        <taxon>Embryophyta</taxon>
        <taxon>Tracheophyta</taxon>
        <taxon>Spermatophyta</taxon>
        <taxon>Magnoliopsida</taxon>
        <taxon>eudicotyledons</taxon>
        <taxon>Gunneridae</taxon>
        <taxon>Pentapetalae</taxon>
        <taxon>rosids</taxon>
        <taxon>malvids</taxon>
        <taxon>Sapindales</taxon>
        <taxon>Rutaceae</taxon>
        <taxon>Aurantioideae</taxon>
        <taxon>Citrus</taxon>
    </lineage>
</organism>
<feature type="transmembrane region" description="Helical" evidence="1">
    <location>
        <begin position="240"/>
        <end position="261"/>
    </location>
</feature>
<dbReference type="Gene3D" id="2.60.40.1190">
    <property type="match status" value="1"/>
</dbReference>
<dbReference type="PANTHER" id="PTHR36044">
    <property type="entry name" value="HEME BINDING PROTEIN"/>
    <property type="match status" value="1"/>
</dbReference>
<keyword evidence="1" id="KW-0812">Transmembrane</keyword>
<proteinExistence type="predicted"/>
<evidence type="ECO:0008006" key="4">
    <source>
        <dbReference type="Google" id="ProtNLM"/>
    </source>
</evidence>
<dbReference type="Proteomes" id="UP001428341">
    <property type="component" value="Unassembled WGS sequence"/>
</dbReference>
<gene>
    <name evidence="2" type="ORF">WN944_017198</name>
</gene>
<accession>A0AAP0MCE6</accession>